<comment type="similarity">
    <text evidence="1 7">Belongs to the sigma-70 factor family. ECF subfamily.</text>
</comment>
<dbReference type="InterPro" id="IPR036388">
    <property type="entry name" value="WH-like_DNA-bd_sf"/>
</dbReference>
<dbReference type="Pfam" id="PF08281">
    <property type="entry name" value="Sigma70_r4_2"/>
    <property type="match status" value="1"/>
</dbReference>
<keyword evidence="5 7" id="KW-0238">DNA-binding</keyword>
<dbReference type="InterPro" id="IPR014305">
    <property type="entry name" value="RNA_pol_sigma-G_actinobac"/>
</dbReference>
<evidence type="ECO:0000313" key="11">
    <source>
        <dbReference type="EMBL" id="GLY72306.1"/>
    </source>
</evidence>
<dbReference type="GO" id="GO:0016987">
    <property type="term" value="F:sigma factor activity"/>
    <property type="evidence" value="ECO:0007669"/>
    <property type="project" value="UniProtKB-KW"/>
</dbReference>
<evidence type="ECO:0000256" key="4">
    <source>
        <dbReference type="ARBA" id="ARBA00023082"/>
    </source>
</evidence>
<dbReference type="SUPFAM" id="SSF88659">
    <property type="entry name" value="Sigma3 and sigma4 domains of RNA polymerase sigma factors"/>
    <property type="match status" value="1"/>
</dbReference>
<dbReference type="InterPro" id="IPR000838">
    <property type="entry name" value="RNA_pol_sigma70_ECF_CS"/>
</dbReference>
<dbReference type="InterPro" id="IPR037401">
    <property type="entry name" value="SnoaL-like"/>
</dbReference>
<keyword evidence="3 7" id="KW-0805">Transcription regulation</keyword>
<dbReference type="Gene3D" id="1.10.10.10">
    <property type="entry name" value="Winged helix-like DNA-binding domain superfamily/Winged helix DNA-binding domain"/>
    <property type="match status" value="1"/>
</dbReference>
<dbReference type="SUPFAM" id="SSF88946">
    <property type="entry name" value="Sigma2 domain of RNA polymerase sigma factors"/>
    <property type="match status" value="1"/>
</dbReference>
<dbReference type="RefSeq" id="WP_285617308.1">
    <property type="nucleotide sequence ID" value="NZ_BSTJ01000001.1"/>
</dbReference>
<feature type="domain" description="RNA polymerase sigma-70 region 2" evidence="8">
    <location>
        <begin position="21"/>
        <end position="89"/>
    </location>
</feature>
<dbReference type="GO" id="GO:0003677">
    <property type="term" value="F:DNA binding"/>
    <property type="evidence" value="ECO:0007669"/>
    <property type="project" value="UniProtKB-KW"/>
</dbReference>
<dbReference type="GO" id="GO:0006950">
    <property type="term" value="P:response to stress"/>
    <property type="evidence" value="ECO:0007669"/>
    <property type="project" value="UniProtKB-ARBA"/>
</dbReference>
<dbReference type="PANTHER" id="PTHR43133:SF65">
    <property type="entry name" value="ECF RNA POLYMERASE SIGMA FACTOR SIGG"/>
    <property type="match status" value="1"/>
</dbReference>
<dbReference type="InterPro" id="IPR013324">
    <property type="entry name" value="RNA_pol_sigma_r3/r4-like"/>
</dbReference>
<proteinExistence type="inferred from homology"/>
<feature type="domain" description="RNA polymerase sigma factor 70 region 4 type 2" evidence="9">
    <location>
        <begin position="132"/>
        <end position="184"/>
    </location>
</feature>
<dbReference type="Pfam" id="PF12680">
    <property type="entry name" value="SnoaL_2"/>
    <property type="match status" value="1"/>
</dbReference>
<feature type="domain" description="SnoaL-like" evidence="10">
    <location>
        <begin position="209"/>
        <end position="306"/>
    </location>
</feature>
<evidence type="ECO:0000259" key="10">
    <source>
        <dbReference type="Pfam" id="PF12680"/>
    </source>
</evidence>
<protein>
    <recommendedName>
        <fullName evidence="7">RNA polymerase sigma factor</fullName>
    </recommendedName>
</protein>
<comment type="caution">
    <text evidence="11">The sequence shown here is derived from an EMBL/GenBank/DDBJ whole genome shotgun (WGS) entry which is preliminary data.</text>
</comment>
<dbReference type="GO" id="GO:0006352">
    <property type="term" value="P:DNA-templated transcription initiation"/>
    <property type="evidence" value="ECO:0007669"/>
    <property type="project" value="InterPro"/>
</dbReference>
<name>A0A9W6VN93_9ACTN</name>
<dbReference type="InterPro" id="IPR013249">
    <property type="entry name" value="RNA_pol_sigma70_r4_t2"/>
</dbReference>
<sequence>MELDDVLTAVRSGSEPAFARLVDRYRRELHLHCYRMGGSFDEAEEVLQEALLKVWRARQSLPAAGGVRPWLYRVVTNTCIDDARRRARRVRPLSSFEEMPWLQPYPDGLLNQALPADAEPESVVVARETISLAFLAVIQTLPAKQRAVLILRDVLGWSAAECASLLDASVPAVNSALQRARTTMRDHHARRTTASLPSPATEDEQALLKRYIEAHEQGDAAGLAAIMAEDVRVTMPPAPFRYEGRAALAPLLARAFGPDGDGDWLAVATRANRQPAAACYLRRPGDSQYRAFKLDVLRIENGTIAETTTFGNGQFPAFDLPTTLEPRRS</sequence>
<dbReference type="NCBIfam" id="NF006089">
    <property type="entry name" value="PRK08241.1"/>
    <property type="match status" value="1"/>
</dbReference>
<dbReference type="NCBIfam" id="TIGR02960">
    <property type="entry name" value="SigX5"/>
    <property type="match status" value="1"/>
</dbReference>
<dbReference type="InterPro" id="IPR032710">
    <property type="entry name" value="NTF2-like_dom_sf"/>
</dbReference>
<keyword evidence="6 7" id="KW-0804">Transcription</keyword>
<dbReference type="InterPro" id="IPR007627">
    <property type="entry name" value="RNA_pol_sigma70_r2"/>
</dbReference>
<dbReference type="CDD" id="cd06171">
    <property type="entry name" value="Sigma70_r4"/>
    <property type="match status" value="1"/>
</dbReference>
<evidence type="ECO:0000256" key="6">
    <source>
        <dbReference type="ARBA" id="ARBA00023163"/>
    </source>
</evidence>
<dbReference type="InterPro" id="IPR014284">
    <property type="entry name" value="RNA_pol_sigma-70_dom"/>
</dbReference>
<evidence type="ECO:0000259" key="8">
    <source>
        <dbReference type="Pfam" id="PF04542"/>
    </source>
</evidence>
<reference evidence="11" key="1">
    <citation type="submission" date="2023-03" db="EMBL/GenBank/DDBJ databases">
        <title>Actinoallomurus iriomotensis NBRC 103681.</title>
        <authorList>
            <person name="Ichikawa N."/>
            <person name="Sato H."/>
            <person name="Tonouchi N."/>
        </authorList>
    </citation>
    <scope>NUCLEOTIDE SEQUENCE</scope>
    <source>
        <strain evidence="11">NBRC 103681</strain>
    </source>
</reference>
<dbReference type="Gene3D" id="3.10.450.50">
    <property type="match status" value="1"/>
</dbReference>
<dbReference type="AlphaFoldDB" id="A0A9W6VN93"/>
<evidence type="ECO:0000256" key="7">
    <source>
        <dbReference type="RuleBase" id="RU000716"/>
    </source>
</evidence>
<evidence type="ECO:0000256" key="3">
    <source>
        <dbReference type="ARBA" id="ARBA00023015"/>
    </source>
</evidence>
<dbReference type="Pfam" id="PF04542">
    <property type="entry name" value="Sigma70_r2"/>
    <property type="match status" value="1"/>
</dbReference>
<dbReference type="InterPro" id="IPR039425">
    <property type="entry name" value="RNA_pol_sigma-70-like"/>
</dbReference>
<dbReference type="NCBIfam" id="TIGR02937">
    <property type="entry name" value="sigma70-ECF"/>
    <property type="match status" value="1"/>
</dbReference>
<evidence type="ECO:0000256" key="1">
    <source>
        <dbReference type="ARBA" id="ARBA00010641"/>
    </source>
</evidence>
<dbReference type="PANTHER" id="PTHR43133">
    <property type="entry name" value="RNA POLYMERASE ECF-TYPE SIGMA FACTO"/>
    <property type="match status" value="1"/>
</dbReference>
<evidence type="ECO:0000256" key="5">
    <source>
        <dbReference type="ARBA" id="ARBA00023125"/>
    </source>
</evidence>
<dbReference type="EMBL" id="BSTJ01000001">
    <property type="protein sequence ID" value="GLY72306.1"/>
    <property type="molecule type" value="Genomic_DNA"/>
</dbReference>
<keyword evidence="4 7" id="KW-0731">Sigma factor</keyword>
<dbReference type="Gene3D" id="1.10.1740.10">
    <property type="match status" value="1"/>
</dbReference>
<organism evidence="11 12">
    <name type="scientific">Actinoallomurus iriomotensis</name>
    <dbReference type="NCBI Taxonomy" id="478107"/>
    <lineage>
        <taxon>Bacteria</taxon>
        <taxon>Bacillati</taxon>
        <taxon>Actinomycetota</taxon>
        <taxon>Actinomycetes</taxon>
        <taxon>Streptosporangiales</taxon>
        <taxon>Thermomonosporaceae</taxon>
        <taxon>Actinoallomurus</taxon>
    </lineage>
</organism>
<dbReference type="Proteomes" id="UP001165135">
    <property type="component" value="Unassembled WGS sequence"/>
</dbReference>
<dbReference type="SUPFAM" id="SSF54427">
    <property type="entry name" value="NTF2-like"/>
    <property type="match status" value="1"/>
</dbReference>
<evidence type="ECO:0000313" key="12">
    <source>
        <dbReference type="Proteomes" id="UP001165135"/>
    </source>
</evidence>
<evidence type="ECO:0000256" key="2">
    <source>
        <dbReference type="ARBA" id="ARBA00011344"/>
    </source>
</evidence>
<dbReference type="PROSITE" id="PS01063">
    <property type="entry name" value="SIGMA70_ECF"/>
    <property type="match status" value="1"/>
</dbReference>
<evidence type="ECO:0000259" key="9">
    <source>
        <dbReference type="Pfam" id="PF08281"/>
    </source>
</evidence>
<comment type="subunit">
    <text evidence="2">Interacts transiently with the RNA polymerase catalytic core formed by RpoA, RpoB, RpoC and RpoZ (2 alpha, 1 beta, 1 beta' and 1 omega subunit) to form the RNA polymerase holoenzyme that can initiate transcription.</text>
</comment>
<dbReference type="InterPro" id="IPR013325">
    <property type="entry name" value="RNA_pol_sigma_r2"/>
</dbReference>
<accession>A0A9W6VN93</accession>
<gene>
    <name evidence="11" type="primary">rpoE</name>
    <name evidence="11" type="ORF">Airi01_005730</name>
</gene>